<protein>
    <submittedName>
        <fullName evidence="3">ANTH domain-containing protein</fullName>
    </submittedName>
</protein>
<evidence type="ECO:0000313" key="1">
    <source>
        <dbReference type="EMBL" id="VDO35581.1"/>
    </source>
</evidence>
<evidence type="ECO:0000313" key="3">
    <source>
        <dbReference type="WBParaSite" id="HPBE_0000348001-mRNA-1"/>
    </source>
</evidence>
<reference evidence="1 2" key="1">
    <citation type="submission" date="2018-11" db="EMBL/GenBank/DDBJ databases">
        <authorList>
            <consortium name="Pathogen Informatics"/>
        </authorList>
    </citation>
    <scope>NUCLEOTIDE SEQUENCE [LARGE SCALE GENOMIC DNA]</scope>
</reference>
<accession>A0A3P7UKN0</accession>
<evidence type="ECO:0000313" key="2">
    <source>
        <dbReference type="Proteomes" id="UP000050761"/>
    </source>
</evidence>
<dbReference type="WBParaSite" id="HPBE_0000348001-mRNA-1">
    <property type="protein sequence ID" value="HPBE_0000348001-mRNA-1"/>
    <property type="gene ID" value="HPBE_0000348001"/>
</dbReference>
<dbReference type="Proteomes" id="UP000050761">
    <property type="component" value="Unassembled WGS sequence"/>
</dbReference>
<sequence length="104" mass="11800">MLSSVLDGLSKHGKEGEAARDLVLMILKRMVVEMKLLAVYHKSLLFKHHGAEIKYDYKTCYRDGLHNVEDEMSSDKNVIRDKVLNCSIDTAHEMENGEAGMSIF</sequence>
<gene>
    <name evidence="1" type="ORF">HPBE_LOCUS3481</name>
</gene>
<keyword evidence="2" id="KW-1185">Reference proteome</keyword>
<name>A0A183FBD8_HELPZ</name>
<dbReference type="OrthoDB" id="5570127at2759"/>
<accession>A0A183FBD8</accession>
<dbReference type="AlphaFoldDB" id="A0A183FBD8"/>
<organism evidence="2 3">
    <name type="scientific">Heligmosomoides polygyrus</name>
    <name type="common">Parasitic roundworm</name>
    <dbReference type="NCBI Taxonomy" id="6339"/>
    <lineage>
        <taxon>Eukaryota</taxon>
        <taxon>Metazoa</taxon>
        <taxon>Ecdysozoa</taxon>
        <taxon>Nematoda</taxon>
        <taxon>Chromadorea</taxon>
        <taxon>Rhabditida</taxon>
        <taxon>Rhabditina</taxon>
        <taxon>Rhabditomorpha</taxon>
        <taxon>Strongyloidea</taxon>
        <taxon>Heligmosomidae</taxon>
        <taxon>Heligmosomoides</taxon>
    </lineage>
</organism>
<proteinExistence type="predicted"/>
<dbReference type="EMBL" id="UZAH01009392">
    <property type="protein sequence ID" value="VDO35581.1"/>
    <property type="molecule type" value="Genomic_DNA"/>
</dbReference>
<reference evidence="3" key="2">
    <citation type="submission" date="2019-09" db="UniProtKB">
        <authorList>
            <consortium name="WormBaseParasite"/>
        </authorList>
    </citation>
    <scope>IDENTIFICATION</scope>
</reference>